<sequence length="57" mass="5939">MNLFRIVFLSASGLLVAGSTYLGYQGVGGASNDLDKTASVRQGSGGGGYYYSNNRVK</sequence>
<dbReference type="AlphaFoldDB" id="A0A238JHU4"/>
<reference evidence="2" key="1">
    <citation type="submission" date="2017-05" db="EMBL/GenBank/DDBJ databases">
        <authorList>
            <person name="Rodrigo-Torres L."/>
            <person name="Arahal R. D."/>
            <person name="Lucena T."/>
        </authorList>
    </citation>
    <scope>NUCLEOTIDE SEQUENCE [LARGE SCALE GENOMIC DNA]</scope>
    <source>
        <strain evidence="2">CECT 8649</strain>
    </source>
</reference>
<dbReference type="EMBL" id="FXXP01000003">
    <property type="protein sequence ID" value="SMX30240.1"/>
    <property type="molecule type" value="Genomic_DNA"/>
</dbReference>
<accession>A0A238JHU4</accession>
<gene>
    <name evidence="1" type="ORF">TRP8649_04383</name>
</gene>
<dbReference type="Proteomes" id="UP000225972">
    <property type="component" value="Unassembled WGS sequence"/>
</dbReference>
<evidence type="ECO:0000313" key="2">
    <source>
        <dbReference type="Proteomes" id="UP000225972"/>
    </source>
</evidence>
<protein>
    <submittedName>
        <fullName evidence="1">Uncharacterized protein</fullName>
    </submittedName>
</protein>
<name>A0A238JHU4_9RHOB</name>
<dbReference type="RefSeq" id="WP_166652804.1">
    <property type="nucleotide sequence ID" value="NZ_FXXP01000003.1"/>
</dbReference>
<evidence type="ECO:0000313" key="1">
    <source>
        <dbReference type="EMBL" id="SMX30240.1"/>
    </source>
</evidence>
<keyword evidence="2" id="KW-1185">Reference proteome</keyword>
<proteinExistence type="predicted"/>
<organism evidence="1 2">
    <name type="scientific">Pelagimonas phthalicica</name>
    <dbReference type="NCBI Taxonomy" id="1037362"/>
    <lineage>
        <taxon>Bacteria</taxon>
        <taxon>Pseudomonadati</taxon>
        <taxon>Pseudomonadota</taxon>
        <taxon>Alphaproteobacteria</taxon>
        <taxon>Rhodobacterales</taxon>
        <taxon>Roseobacteraceae</taxon>
        <taxon>Pelagimonas</taxon>
    </lineage>
</organism>